<protein>
    <submittedName>
        <fullName evidence="1">Uncharacterized protein</fullName>
    </submittedName>
</protein>
<name>A0A484HMS6_9BACT</name>
<dbReference type="AlphaFoldDB" id="A0A484HMS6"/>
<gene>
    <name evidence="1" type="ORF">EPICR_50144</name>
</gene>
<proteinExistence type="predicted"/>
<organism evidence="1">
    <name type="scientific">uncultured Desulfobacteraceae bacterium</name>
    <dbReference type="NCBI Taxonomy" id="218296"/>
    <lineage>
        <taxon>Bacteria</taxon>
        <taxon>Pseudomonadati</taxon>
        <taxon>Thermodesulfobacteriota</taxon>
        <taxon>Desulfobacteria</taxon>
        <taxon>Desulfobacterales</taxon>
        <taxon>Desulfobacteraceae</taxon>
        <taxon>environmental samples</taxon>
    </lineage>
</organism>
<dbReference type="EMBL" id="CAACVI010000045">
    <property type="protein sequence ID" value="VEN74866.1"/>
    <property type="molecule type" value="Genomic_DNA"/>
</dbReference>
<evidence type="ECO:0000313" key="1">
    <source>
        <dbReference type="EMBL" id="VEN74866.1"/>
    </source>
</evidence>
<sequence>MDELREIACNCRNWTNFKNKTIDAIEYQKELQGYEEE</sequence>
<reference evidence="1" key="1">
    <citation type="submission" date="2019-01" db="EMBL/GenBank/DDBJ databases">
        <authorList>
            <consortium name="Genoscope - CEA"/>
            <person name="William W."/>
        </authorList>
    </citation>
    <scope>NUCLEOTIDE SEQUENCE</scope>
    <source>
        <strain evidence="1">CR-1</strain>
    </source>
</reference>
<accession>A0A484HMS6</accession>